<feature type="region of interest" description="Disordered" evidence="5">
    <location>
        <begin position="41"/>
        <end position="145"/>
    </location>
</feature>
<dbReference type="Proteomes" id="UP001156601">
    <property type="component" value="Unassembled WGS sequence"/>
</dbReference>
<evidence type="ECO:0000259" key="6">
    <source>
        <dbReference type="Pfam" id="PF02120"/>
    </source>
</evidence>
<keyword evidence="7" id="KW-0282">Flagellum</keyword>
<protein>
    <submittedName>
        <fullName evidence="7">Flagellar hook-length control protein FliK</fullName>
    </submittedName>
</protein>
<dbReference type="AlphaFoldDB" id="A0AA37SZ59"/>
<feature type="compositionally biased region" description="Low complexity" evidence="5">
    <location>
        <begin position="122"/>
        <end position="136"/>
    </location>
</feature>
<dbReference type="PANTHER" id="PTHR37533:SF2">
    <property type="entry name" value="FLAGELLAR HOOK-LENGTH CONTROL PROTEIN"/>
    <property type="match status" value="1"/>
</dbReference>
<sequence>MMQQIATKTSDVATSTLPFDVKVEPANGTDFALVLQQSRDTTSAFENAKVRAEKMQGDAPNRTESKHDEASGYKQANDNGSQAANTPLDKQSSKTSNSADAGKHDAEPATDENNNKSSAGISNAEDSSANRSNANDSSDDSVESDFAVTQENREKLDQILAEDNAEFDYINYVSLIKELSAEDADAQHSLTEDEEKFAALQLALNESIAQTEADSKSTDIQDVPLDSIDDALADFALVHITQEELQAILLAQQGNREQASLSSEELKRLEEAVNKLLSQLADQKNVSTSTETEKKLDASLMTELLQQPVDASDEVLDALAQAVSAGQTTEQNHKLDAVNNEQQNIKQMKDASAQIAEIASDELLTPAAQVQGDGSELSVKDIAFAGAAEHHSLQQNGEQLKNNADVQIKVNPSTNQNQNTIEKLAGLDEERINKALENLKQRLESIVPEIKQDAKGNEFIAALQSGIKEFKEQIKQGREPGLDLKSLVAEAMQKSDIDFTPAAQVKLEPNLNQFSAMLNLASSVQAQNLHAQGLLTPSESITLEKVGQSFAQSMESASGSTKLSAQQASALDKAVNIFKPDGQQQLVEKVRWMINGRNTAAEIRLDPPELGAMQIKVNLSGDAAAVSFTVQSIQAKEALDQAVPRLRDMLQEQGIELGQSSVQQDSRGQSDGQQENASSQGSGGSSVSDTSADESVTDSHVIEQRVAGNTLGGIDYYA</sequence>
<gene>
    <name evidence="7" type="ORF">GCM10007852_16330</name>
</gene>
<evidence type="ECO:0000256" key="1">
    <source>
        <dbReference type="ARBA" id="ARBA00003944"/>
    </source>
</evidence>
<dbReference type="GO" id="GO:0044780">
    <property type="term" value="P:bacterial-type flagellum assembly"/>
    <property type="evidence" value="ECO:0007669"/>
    <property type="project" value="InterPro"/>
</dbReference>
<evidence type="ECO:0000256" key="2">
    <source>
        <dbReference type="ARBA" id="ARBA00009149"/>
    </source>
</evidence>
<reference evidence="7" key="2">
    <citation type="submission" date="2023-01" db="EMBL/GenBank/DDBJ databases">
        <title>Draft genome sequence of Agaribacter marinus strain NBRC 110023.</title>
        <authorList>
            <person name="Sun Q."/>
            <person name="Mori K."/>
        </authorList>
    </citation>
    <scope>NUCLEOTIDE SEQUENCE</scope>
    <source>
        <strain evidence="7">NBRC 110023</strain>
    </source>
</reference>
<organism evidence="7 8">
    <name type="scientific">Agaribacter marinus</name>
    <dbReference type="NCBI Taxonomy" id="1431249"/>
    <lineage>
        <taxon>Bacteria</taxon>
        <taxon>Pseudomonadati</taxon>
        <taxon>Pseudomonadota</taxon>
        <taxon>Gammaproteobacteria</taxon>
        <taxon>Alteromonadales</taxon>
        <taxon>Alteromonadaceae</taxon>
        <taxon>Agaribacter</taxon>
    </lineage>
</organism>
<feature type="compositionally biased region" description="Polar residues" evidence="5">
    <location>
        <begin position="111"/>
        <end position="121"/>
    </location>
</feature>
<feature type="compositionally biased region" description="Polar residues" evidence="5">
    <location>
        <begin position="74"/>
        <end position="99"/>
    </location>
</feature>
<evidence type="ECO:0000256" key="5">
    <source>
        <dbReference type="SAM" id="MobiDB-lite"/>
    </source>
</evidence>
<feature type="compositionally biased region" description="Basic and acidic residues" evidence="5">
    <location>
        <begin position="48"/>
        <end position="71"/>
    </location>
</feature>
<dbReference type="InterPro" id="IPR038610">
    <property type="entry name" value="FliK-like_C_sf"/>
</dbReference>
<dbReference type="InterPro" id="IPR021136">
    <property type="entry name" value="Flagellar_hook_control-like_C"/>
</dbReference>
<feature type="coiled-coil region" evidence="4">
    <location>
        <begin position="259"/>
        <end position="286"/>
    </location>
</feature>
<comment type="function">
    <text evidence="1">Controls the length of the flagellar hook.</text>
</comment>
<dbReference type="PANTHER" id="PTHR37533">
    <property type="entry name" value="FLAGELLAR HOOK-LENGTH CONTROL PROTEIN"/>
    <property type="match status" value="1"/>
</dbReference>
<dbReference type="Gene3D" id="3.30.750.140">
    <property type="match status" value="1"/>
</dbReference>
<dbReference type="InterPro" id="IPR052563">
    <property type="entry name" value="FliK"/>
</dbReference>
<name>A0AA37SZ59_9ALTE</name>
<evidence type="ECO:0000313" key="7">
    <source>
        <dbReference type="EMBL" id="GLR70725.1"/>
    </source>
</evidence>
<comment type="caution">
    <text evidence="7">The sequence shown here is derived from an EMBL/GenBank/DDBJ whole genome shotgun (WGS) entry which is preliminary data.</text>
</comment>
<dbReference type="Pfam" id="PF02120">
    <property type="entry name" value="Flg_hook"/>
    <property type="match status" value="1"/>
</dbReference>
<dbReference type="RefSeq" id="WP_284217008.1">
    <property type="nucleotide sequence ID" value="NZ_BSOT01000005.1"/>
</dbReference>
<keyword evidence="7" id="KW-0966">Cell projection</keyword>
<evidence type="ECO:0000256" key="3">
    <source>
        <dbReference type="ARBA" id="ARBA00022795"/>
    </source>
</evidence>
<proteinExistence type="inferred from homology"/>
<dbReference type="EMBL" id="BSOT01000005">
    <property type="protein sequence ID" value="GLR70725.1"/>
    <property type="molecule type" value="Genomic_DNA"/>
</dbReference>
<comment type="similarity">
    <text evidence="2">Belongs to the FliK family.</text>
</comment>
<evidence type="ECO:0000256" key="4">
    <source>
        <dbReference type="SAM" id="Coils"/>
    </source>
</evidence>
<keyword evidence="8" id="KW-1185">Reference proteome</keyword>
<keyword evidence="7" id="KW-0969">Cilium</keyword>
<feature type="compositionally biased region" description="Low complexity" evidence="5">
    <location>
        <begin position="659"/>
        <end position="690"/>
    </location>
</feature>
<reference evidence="7" key="1">
    <citation type="journal article" date="2014" name="Int. J. Syst. Evol. Microbiol.">
        <title>Complete genome sequence of Corynebacterium casei LMG S-19264T (=DSM 44701T), isolated from a smear-ripened cheese.</title>
        <authorList>
            <consortium name="US DOE Joint Genome Institute (JGI-PGF)"/>
            <person name="Walter F."/>
            <person name="Albersmeier A."/>
            <person name="Kalinowski J."/>
            <person name="Ruckert C."/>
        </authorList>
    </citation>
    <scope>NUCLEOTIDE SEQUENCE</scope>
    <source>
        <strain evidence="7">NBRC 110023</strain>
    </source>
</reference>
<keyword evidence="3" id="KW-1005">Bacterial flagellum biogenesis</keyword>
<dbReference type="PRINTS" id="PR01007">
    <property type="entry name" value="FLGHOOKFLIK"/>
</dbReference>
<dbReference type="CDD" id="cd17470">
    <property type="entry name" value="T3SS_Flik_C"/>
    <property type="match status" value="1"/>
</dbReference>
<keyword evidence="4" id="KW-0175">Coiled coil</keyword>
<evidence type="ECO:0000313" key="8">
    <source>
        <dbReference type="Proteomes" id="UP001156601"/>
    </source>
</evidence>
<feature type="region of interest" description="Disordered" evidence="5">
    <location>
        <begin position="659"/>
        <end position="704"/>
    </location>
</feature>
<dbReference type="InterPro" id="IPR001635">
    <property type="entry name" value="Flag_hook_Flik"/>
</dbReference>
<feature type="domain" description="Flagellar hook-length control protein-like C-terminal" evidence="6">
    <location>
        <begin position="588"/>
        <end position="670"/>
    </location>
</feature>
<dbReference type="GO" id="GO:0009424">
    <property type="term" value="C:bacterial-type flagellum hook"/>
    <property type="evidence" value="ECO:0007669"/>
    <property type="project" value="InterPro"/>
</dbReference>
<accession>A0AA37SZ59</accession>